<keyword evidence="1" id="KW-0732">Signal</keyword>
<evidence type="ECO:0000313" key="3">
    <source>
        <dbReference type="Proteomes" id="UP000001982"/>
    </source>
</evidence>
<evidence type="ECO:0000313" key="2">
    <source>
        <dbReference type="EMBL" id="ABE53933.1"/>
    </source>
</evidence>
<accession>Q12RJ3</accession>
<dbReference type="EMBL" id="CP000302">
    <property type="protein sequence ID" value="ABE53933.1"/>
    <property type="molecule type" value="Genomic_DNA"/>
</dbReference>
<dbReference type="Gene3D" id="3.10.450.50">
    <property type="match status" value="1"/>
</dbReference>
<feature type="chain" id="PRO_5004181665" description="SnoaL-like domain-containing protein" evidence="1">
    <location>
        <begin position="26"/>
        <end position="158"/>
    </location>
</feature>
<dbReference type="AlphaFoldDB" id="Q12RJ3"/>
<sequence length="158" mass="17829">MAREAILKKIIMFLCGFALSGLVEAGDKNLEDFAKSYFKAWQTSQSPNASKKDLEHYLSFLADDVGHQHLPYDPDDSRSPEGKEQFRKGMTYYLGTHTSYEAKLDKVVTGHNVIVITYSTSSSGKHAHTGQVINQSYDTMEVLEIDKEKVSVIRKYSK</sequence>
<evidence type="ECO:0000256" key="1">
    <source>
        <dbReference type="SAM" id="SignalP"/>
    </source>
</evidence>
<dbReference type="InterPro" id="IPR032710">
    <property type="entry name" value="NTF2-like_dom_sf"/>
</dbReference>
<organism evidence="2 3">
    <name type="scientific">Shewanella denitrificans (strain OS217 / ATCC BAA-1090 / DSM 15013)</name>
    <dbReference type="NCBI Taxonomy" id="318161"/>
    <lineage>
        <taxon>Bacteria</taxon>
        <taxon>Pseudomonadati</taxon>
        <taxon>Pseudomonadota</taxon>
        <taxon>Gammaproteobacteria</taxon>
        <taxon>Alteromonadales</taxon>
        <taxon>Shewanellaceae</taxon>
        <taxon>Shewanella</taxon>
    </lineage>
</organism>
<dbReference type="SUPFAM" id="SSF54427">
    <property type="entry name" value="NTF2-like"/>
    <property type="match status" value="1"/>
</dbReference>
<name>Q12RJ3_SHEDO</name>
<evidence type="ECO:0008006" key="4">
    <source>
        <dbReference type="Google" id="ProtNLM"/>
    </source>
</evidence>
<protein>
    <recommendedName>
        <fullName evidence="4">SnoaL-like domain-containing protein</fullName>
    </recommendedName>
</protein>
<reference evidence="2 3" key="1">
    <citation type="submission" date="2006-03" db="EMBL/GenBank/DDBJ databases">
        <title>Complete sequence of Shewanella denitrificans OS217.</title>
        <authorList>
            <consortium name="US DOE Joint Genome Institute"/>
            <person name="Copeland A."/>
            <person name="Lucas S."/>
            <person name="Lapidus A."/>
            <person name="Barry K."/>
            <person name="Detter J.C."/>
            <person name="Glavina del Rio T."/>
            <person name="Hammon N."/>
            <person name="Israni S."/>
            <person name="Dalin E."/>
            <person name="Tice H."/>
            <person name="Pitluck S."/>
            <person name="Brettin T."/>
            <person name="Bruce D."/>
            <person name="Han C."/>
            <person name="Tapia R."/>
            <person name="Gilna P."/>
            <person name="Kiss H."/>
            <person name="Schmutz J."/>
            <person name="Larimer F."/>
            <person name="Land M."/>
            <person name="Hauser L."/>
            <person name="Kyrpides N."/>
            <person name="Lykidis A."/>
            <person name="Richardson P."/>
        </authorList>
    </citation>
    <scope>NUCLEOTIDE SEQUENCE [LARGE SCALE GENOMIC DNA]</scope>
    <source>
        <strain evidence="3">OS217 / ATCC BAA-1090 / DSM 15013</strain>
    </source>
</reference>
<feature type="signal peptide" evidence="1">
    <location>
        <begin position="1"/>
        <end position="25"/>
    </location>
</feature>
<keyword evidence="3" id="KW-1185">Reference proteome</keyword>
<dbReference type="KEGG" id="sdn:Sden_0643"/>
<gene>
    <name evidence="2" type="ordered locus">Sden_0643</name>
</gene>
<dbReference type="eggNOG" id="ENOG5030QJ6">
    <property type="taxonomic scope" value="Bacteria"/>
</dbReference>
<dbReference type="HOGENOM" id="CLU_1694012_0_0_6"/>
<dbReference type="Proteomes" id="UP000001982">
    <property type="component" value="Chromosome"/>
</dbReference>
<proteinExistence type="predicted"/>